<keyword evidence="5" id="KW-0812">Transmembrane</keyword>
<keyword evidence="3 8" id="KW-0808">Transferase</keyword>
<feature type="coiled-coil region" evidence="4">
    <location>
        <begin position="135"/>
        <end position="166"/>
    </location>
</feature>
<accession>A0AB39YJJ7</accession>
<sequence length="704" mass="77007">MHINRRLSSDRTIGLSAVAGFAFIFFGTLLALLPQAASTASAVVIIALFVVAIVAFSVATTGLIGRLKENRRLQRESQASIKKYLLTLQRQLTDLGETQSASTAQLADLQEAHNASTAQLSDEVRNATRTLPVPAPELEAEHGRLLQLVEDLKSEHADKAREAEERYLERQFDLVALDGRNWHSFSGSEVKKLAETQFNAKPLAVYEMLEAHSIFEKINMTSLRGLASELRKLGYTAKSQHVLRVVLSRKHNEKLASAVALRDEEVKIFSGAFKPEPQGPYEHFTPKPNCILHVVGKVLPTTQSGYTLRTHYTALAQIQSGLEVHVCNQVGDAVNADAAAQMDVDGVTYHLPTGPIRLNTPLTTWLSANVEELARVVAEVRPAVLHAHSDFFNALSARAVGDYFEIPVIYESRGFWEESWLSRMAQASGIEDIEAFSSRWGVPDTYAWRRERERDCREAADHVFTLAEVMKRRITAEGCPEEKTSVVPNAVSGDQFPVQTRNAELAGRLGIQGDEIVIGYISSLVEYEGVPVLIDAFRQLRERLSVPVRLLVVGDGPVLDSLKATAASLGLHDALFTGRVPHEDILGYYGLIDIFVVPRTAAAVCQLVTPLKPFEAFATGRTIVMSDVDALKEIAEASGSAALFQAGNSDSLADVLSDLVSSPETRSKMAAAGAAWVRGSRSWEANAAVYNNQYANLAANAIRV</sequence>
<keyword evidence="5" id="KW-0472">Membrane</keyword>
<dbReference type="PANTHER" id="PTHR45947">
    <property type="entry name" value="SULFOQUINOVOSYL TRANSFERASE SQD2"/>
    <property type="match status" value="1"/>
</dbReference>
<dbReference type="Gene3D" id="3.40.50.2000">
    <property type="entry name" value="Glycogen Phosphorylase B"/>
    <property type="match status" value="2"/>
</dbReference>
<evidence type="ECO:0000259" key="7">
    <source>
        <dbReference type="Pfam" id="PF13579"/>
    </source>
</evidence>
<reference evidence="8" key="1">
    <citation type="submission" date="2024-07" db="EMBL/GenBank/DDBJ databases">
        <authorList>
            <person name="Li J."/>
            <person name="Wei H."/>
            <person name="Ma J."/>
        </authorList>
    </citation>
    <scope>NUCLEOTIDE SEQUENCE</scope>
    <source>
        <strain evidence="8">AMU7</strain>
    </source>
</reference>
<feature type="transmembrane region" description="Helical" evidence="5">
    <location>
        <begin position="39"/>
        <end position="65"/>
    </location>
</feature>
<evidence type="ECO:0000256" key="4">
    <source>
        <dbReference type="SAM" id="Coils"/>
    </source>
</evidence>
<evidence type="ECO:0000313" key="8">
    <source>
        <dbReference type="EMBL" id="XDV70485.1"/>
    </source>
</evidence>
<dbReference type="GO" id="GO:0016757">
    <property type="term" value="F:glycosyltransferase activity"/>
    <property type="evidence" value="ECO:0007669"/>
    <property type="project" value="UniProtKB-KW"/>
</dbReference>
<dbReference type="RefSeq" id="WP_369744918.1">
    <property type="nucleotide sequence ID" value="NZ_CP165735.1"/>
</dbReference>
<evidence type="ECO:0000256" key="1">
    <source>
        <dbReference type="ARBA" id="ARBA00021292"/>
    </source>
</evidence>
<gene>
    <name evidence="8" type="ORF">ABQM86_16180</name>
</gene>
<proteinExistence type="predicted"/>
<evidence type="ECO:0000256" key="3">
    <source>
        <dbReference type="ARBA" id="ARBA00022679"/>
    </source>
</evidence>
<dbReference type="InterPro" id="IPR050194">
    <property type="entry name" value="Glycosyltransferase_grp1"/>
</dbReference>
<dbReference type="InterPro" id="IPR028098">
    <property type="entry name" value="Glyco_trans_4-like_N"/>
</dbReference>
<dbReference type="Pfam" id="PF13579">
    <property type="entry name" value="Glyco_trans_4_4"/>
    <property type="match status" value="1"/>
</dbReference>
<dbReference type="CDD" id="cd03794">
    <property type="entry name" value="GT4_WbuB-like"/>
    <property type="match status" value="1"/>
</dbReference>
<keyword evidence="2 8" id="KW-0328">Glycosyltransferase</keyword>
<keyword evidence="5" id="KW-1133">Transmembrane helix</keyword>
<evidence type="ECO:0000256" key="2">
    <source>
        <dbReference type="ARBA" id="ARBA00022676"/>
    </source>
</evidence>
<dbReference type="Pfam" id="PF00534">
    <property type="entry name" value="Glycos_transf_1"/>
    <property type="match status" value="1"/>
</dbReference>
<dbReference type="PANTHER" id="PTHR45947:SF3">
    <property type="entry name" value="SULFOQUINOVOSYL TRANSFERASE SQD2"/>
    <property type="match status" value="1"/>
</dbReference>
<protein>
    <recommendedName>
        <fullName evidence="1">D-inositol 3-phosphate glycosyltransferase</fullName>
    </recommendedName>
</protein>
<organism evidence="8">
    <name type="scientific">Paenarthrobacter sp. AMU7</name>
    <dbReference type="NCBI Taxonomy" id="3162492"/>
    <lineage>
        <taxon>Bacteria</taxon>
        <taxon>Bacillati</taxon>
        <taxon>Actinomycetota</taxon>
        <taxon>Actinomycetes</taxon>
        <taxon>Micrococcales</taxon>
        <taxon>Micrococcaceae</taxon>
        <taxon>Paenarthrobacter</taxon>
    </lineage>
</organism>
<name>A0AB39YJJ7_9MICC</name>
<evidence type="ECO:0000256" key="5">
    <source>
        <dbReference type="SAM" id="Phobius"/>
    </source>
</evidence>
<keyword evidence="4" id="KW-0175">Coiled coil</keyword>
<dbReference type="InterPro" id="IPR001296">
    <property type="entry name" value="Glyco_trans_1"/>
</dbReference>
<feature type="domain" description="Glycosyltransferase subfamily 4-like N-terminal" evidence="7">
    <location>
        <begin position="305"/>
        <end position="489"/>
    </location>
</feature>
<evidence type="ECO:0000259" key="6">
    <source>
        <dbReference type="Pfam" id="PF00534"/>
    </source>
</evidence>
<feature type="domain" description="Glycosyl transferase family 1" evidence="6">
    <location>
        <begin position="508"/>
        <end position="674"/>
    </location>
</feature>
<feature type="transmembrane region" description="Helical" evidence="5">
    <location>
        <begin position="12"/>
        <end position="33"/>
    </location>
</feature>
<dbReference type="SUPFAM" id="SSF53756">
    <property type="entry name" value="UDP-Glycosyltransferase/glycogen phosphorylase"/>
    <property type="match status" value="1"/>
</dbReference>
<dbReference type="AlphaFoldDB" id="A0AB39YJJ7"/>
<dbReference type="GO" id="GO:1901137">
    <property type="term" value="P:carbohydrate derivative biosynthetic process"/>
    <property type="evidence" value="ECO:0007669"/>
    <property type="project" value="UniProtKB-ARBA"/>
</dbReference>
<dbReference type="EMBL" id="CP165735">
    <property type="protein sequence ID" value="XDV70485.1"/>
    <property type="molecule type" value="Genomic_DNA"/>
</dbReference>